<comment type="caution">
    <text evidence="3">The sequence shown here is derived from an EMBL/GenBank/DDBJ whole genome shotgun (WGS) entry which is preliminary data.</text>
</comment>
<dbReference type="AlphaFoldDB" id="A0A9X3MUE8"/>
<evidence type="ECO:0000313" key="3">
    <source>
        <dbReference type="EMBL" id="MDA0162804.1"/>
    </source>
</evidence>
<dbReference type="PANTHER" id="PTHR33371">
    <property type="entry name" value="INTERMEMBRANE PHOSPHOLIPID TRANSPORT SYSTEM BINDING PROTEIN MLAD-RELATED"/>
    <property type="match status" value="1"/>
</dbReference>
<dbReference type="PANTHER" id="PTHR33371:SF4">
    <property type="entry name" value="INTERMEMBRANE PHOSPHOLIPID TRANSPORT SYSTEM BINDING PROTEIN MLAD"/>
    <property type="match status" value="1"/>
</dbReference>
<dbReference type="Proteomes" id="UP001149140">
    <property type="component" value="Unassembled WGS sequence"/>
</dbReference>
<dbReference type="InterPro" id="IPR052336">
    <property type="entry name" value="MlaD_Phospholipid_Transporter"/>
</dbReference>
<dbReference type="InterPro" id="IPR003399">
    <property type="entry name" value="Mce/MlaD"/>
</dbReference>
<proteinExistence type="predicted"/>
<evidence type="ECO:0000256" key="1">
    <source>
        <dbReference type="SAM" id="MobiDB-lite"/>
    </source>
</evidence>
<keyword evidence="4" id="KW-1185">Reference proteome</keyword>
<reference evidence="3" key="1">
    <citation type="submission" date="2022-10" db="EMBL/GenBank/DDBJ databases">
        <title>The WGS of Solirubrobacter ginsenosidimutans DSM 21036.</title>
        <authorList>
            <person name="Jiang Z."/>
        </authorList>
    </citation>
    <scope>NUCLEOTIDE SEQUENCE</scope>
    <source>
        <strain evidence="3">DSM 21036</strain>
    </source>
</reference>
<dbReference type="EMBL" id="JAPDOD010000020">
    <property type="protein sequence ID" value="MDA0162804.1"/>
    <property type="molecule type" value="Genomic_DNA"/>
</dbReference>
<sequence length="448" mass="47471">MTVARSAVLIAVALVAALAIYLFAVRGGGHEYTLIFENAGQLVKGDNVQIGGRAVGSVRSIELTSTNQAAVRIGVEEPYAPLREGTQAIIRLTSLSGIANRYVAISPGPDASRTLPDHSTLTTASTTTAVDLDQIFNTLDPKTRKSLQGVITGFQTELDGKGPQAAAATEYFNPLLSSARRLVTETTEDEDALTRFIVSSSRTVSAIAERRDDLADLVGNANATTGAIASENRALSQALLLLPTTLRRANSTFVNLRATLDDLDPLVADSKPATKDLAPFLRELRPLLRDARPTIADLSTLLGRPGPNNDLVDATRKLPGFQKVASPAFANGTGALKKGEPVLEFARPYIPELVGWFRDFGVGAANYDANGHYARIQPIFNAFQLEELPAGPAQLVPLPVAQRLDGLQTGMLKRCPGAASQPPIDGSAPYRDSGGNLDCDPTQVVAGP</sequence>
<feature type="region of interest" description="Disordered" evidence="1">
    <location>
        <begin position="415"/>
        <end position="448"/>
    </location>
</feature>
<evidence type="ECO:0000313" key="4">
    <source>
        <dbReference type="Proteomes" id="UP001149140"/>
    </source>
</evidence>
<protein>
    <submittedName>
        <fullName evidence="3">MlaD family protein</fullName>
    </submittedName>
</protein>
<evidence type="ECO:0000259" key="2">
    <source>
        <dbReference type="Pfam" id="PF02470"/>
    </source>
</evidence>
<accession>A0A9X3MUE8</accession>
<name>A0A9X3MUE8_9ACTN</name>
<organism evidence="3 4">
    <name type="scientific">Solirubrobacter ginsenosidimutans</name>
    <dbReference type="NCBI Taxonomy" id="490573"/>
    <lineage>
        <taxon>Bacteria</taxon>
        <taxon>Bacillati</taxon>
        <taxon>Actinomycetota</taxon>
        <taxon>Thermoleophilia</taxon>
        <taxon>Solirubrobacterales</taxon>
        <taxon>Solirubrobacteraceae</taxon>
        <taxon>Solirubrobacter</taxon>
    </lineage>
</organism>
<dbReference type="Pfam" id="PF02470">
    <property type="entry name" value="MlaD"/>
    <property type="match status" value="1"/>
</dbReference>
<feature type="domain" description="Mce/MlaD" evidence="2">
    <location>
        <begin position="29"/>
        <end position="108"/>
    </location>
</feature>
<gene>
    <name evidence="3" type="ORF">OM076_21200</name>
</gene>
<dbReference type="RefSeq" id="WP_270042039.1">
    <property type="nucleotide sequence ID" value="NZ_JAPDOD010000020.1"/>
</dbReference>